<proteinExistence type="predicted"/>
<evidence type="ECO:0000256" key="1">
    <source>
        <dbReference type="SAM" id="SignalP"/>
    </source>
</evidence>
<feature type="signal peptide" evidence="1">
    <location>
        <begin position="1"/>
        <end position="24"/>
    </location>
</feature>
<protein>
    <submittedName>
        <fullName evidence="2">Uncharacterized protein</fullName>
    </submittedName>
</protein>
<gene>
    <name evidence="2" type="ORF">HDA32_004436</name>
</gene>
<dbReference type="Proteomes" id="UP000589036">
    <property type="component" value="Unassembled WGS sequence"/>
</dbReference>
<evidence type="ECO:0000313" key="3">
    <source>
        <dbReference type="Proteomes" id="UP000589036"/>
    </source>
</evidence>
<feature type="chain" id="PRO_5032962932" evidence="1">
    <location>
        <begin position="25"/>
        <end position="166"/>
    </location>
</feature>
<organism evidence="2 3">
    <name type="scientific">Spinactinospora alkalitolerans</name>
    <dbReference type="NCBI Taxonomy" id="687207"/>
    <lineage>
        <taxon>Bacteria</taxon>
        <taxon>Bacillati</taxon>
        <taxon>Actinomycetota</taxon>
        <taxon>Actinomycetes</taxon>
        <taxon>Streptosporangiales</taxon>
        <taxon>Nocardiopsidaceae</taxon>
        <taxon>Spinactinospora</taxon>
    </lineage>
</organism>
<evidence type="ECO:0000313" key="2">
    <source>
        <dbReference type="EMBL" id="NYE49316.1"/>
    </source>
</evidence>
<reference evidence="2 3" key="1">
    <citation type="submission" date="2020-07" db="EMBL/GenBank/DDBJ databases">
        <title>Sequencing the genomes of 1000 actinobacteria strains.</title>
        <authorList>
            <person name="Klenk H.-P."/>
        </authorList>
    </citation>
    <scope>NUCLEOTIDE SEQUENCE [LARGE SCALE GENOMIC DNA]</scope>
    <source>
        <strain evidence="2 3">CXB654</strain>
    </source>
</reference>
<accession>A0A852TXS0</accession>
<dbReference type="RefSeq" id="WP_179644998.1">
    <property type="nucleotide sequence ID" value="NZ_BAAAYY010000031.1"/>
</dbReference>
<keyword evidence="3" id="KW-1185">Reference proteome</keyword>
<comment type="caution">
    <text evidence="2">The sequence shown here is derived from an EMBL/GenBank/DDBJ whole genome shotgun (WGS) entry which is preliminary data.</text>
</comment>
<name>A0A852TXS0_9ACTN</name>
<keyword evidence="1" id="KW-0732">Signal</keyword>
<dbReference type="EMBL" id="JACCCC010000001">
    <property type="protein sequence ID" value="NYE49316.1"/>
    <property type="molecule type" value="Genomic_DNA"/>
</dbReference>
<dbReference type="AlphaFoldDB" id="A0A852TXS0"/>
<sequence>MLGRSLLVLLLVAGVVMASSGARAEPGADGRSGGELDGFAIGHVPSGAGDAVSDFDYEWGRVAFSSRVWERRVDGGYRVDLTVAVLRGERLRDLDALREFLAEYHERDPDAWALEPFRHGEHRGHITDGQAFWLVEPGLAVSVRLDAGRFGRGELTRTALGVRRVE</sequence>